<accession>A0A9P0NXS4</accession>
<evidence type="ECO:0000313" key="2">
    <source>
        <dbReference type="Proteomes" id="UP001152888"/>
    </source>
</evidence>
<organism evidence="1 2">
    <name type="scientific">Acanthoscelides obtectus</name>
    <name type="common">Bean weevil</name>
    <name type="synonym">Bruchus obtectus</name>
    <dbReference type="NCBI Taxonomy" id="200917"/>
    <lineage>
        <taxon>Eukaryota</taxon>
        <taxon>Metazoa</taxon>
        <taxon>Ecdysozoa</taxon>
        <taxon>Arthropoda</taxon>
        <taxon>Hexapoda</taxon>
        <taxon>Insecta</taxon>
        <taxon>Pterygota</taxon>
        <taxon>Neoptera</taxon>
        <taxon>Endopterygota</taxon>
        <taxon>Coleoptera</taxon>
        <taxon>Polyphaga</taxon>
        <taxon>Cucujiformia</taxon>
        <taxon>Chrysomeloidea</taxon>
        <taxon>Chrysomelidae</taxon>
        <taxon>Bruchinae</taxon>
        <taxon>Bruchini</taxon>
        <taxon>Acanthoscelides</taxon>
    </lineage>
</organism>
<protein>
    <submittedName>
        <fullName evidence="1">Uncharacterized protein</fullName>
    </submittedName>
</protein>
<name>A0A9P0NXS4_ACAOB</name>
<dbReference type="Proteomes" id="UP001152888">
    <property type="component" value="Unassembled WGS sequence"/>
</dbReference>
<dbReference type="AlphaFoldDB" id="A0A9P0NXS4"/>
<proteinExistence type="predicted"/>
<keyword evidence="2" id="KW-1185">Reference proteome</keyword>
<sequence length="80" mass="9536">MHYQKSLHKRCQSYQIYHIHRIYLPALPQICVPIHRLIVAILLYPRIQLGNAQRDHCLNILKNQSRHSSQLKIKLCVIEK</sequence>
<dbReference type="EMBL" id="CAKOFQ010006669">
    <property type="protein sequence ID" value="CAH1957156.1"/>
    <property type="molecule type" value="Genomic_DNA"/>
</dbReference>
<evidence type="ECO:0000313" key="1">
    <source>
        <dbReference type="EMBL" id="CAH1957156.1"/>
    </source>
</evidence>
<comment type="caution">
    <text evidence="1">The sequence shown here is derived from an EMBL/GenBank/DDBJ whole genome shotgun (WGS) entry which is preliminary data.</text>
</comment>
<reference evidence="1" key="1">
    <citation type="submission" date="2022-03" db="EMBL/GenBank/DDBJ databases">
        <authorList>
            <person name="Sayadi A."/>
        </authorList>
    </citation>
    <scope>NUCLEOTIDE SEQUENCE</scope>
</reference>
<gene>
    <name evidence="1" type="ORF">ACAOBT_LOCUS1918</name>
</gene>